<dbReference type="Proteomes" id="UP000238801">
    <property type="component" value="Unassembled WGS sequence"/>
</dbReference>
<dbReference type="SUPFAM" id="SSF50346">
    <property type="entry name" value="PRC-barrel domain"/>
    <property type="match status" value="1"/>
</dbReference>
<evidence type="ECO:0000313" key="4">
    <source>
        <dbReference type="Proteomes" id="UP000238801"/>
    </source>
</evidence>
<dbReference type="OrthoDB" id="7876889at2"/>
<accession>A0A2T0X7E6</accession>
<organism evidence="3 4">
    <name type="scientific">Hasllibacter halocynthiae</name>
    <dbReference type="NCBI Taxonomy" id="595589"/>
    <lineage>
        <taxon>Bacteria</taxon>
        <taxon>Pseudomonadati</taxon>
        <taxon>Pseudomonadota</taxon>
        <taxon>Alphaproteobacteria</taxon>
        <taxon>Rhodobacterales</taxon>
        <taxon>Roseobacteraceae</taxon>
        <taxon>Hasllibacter</taxon>
    </lineage>
</organism>
<gene>
    <name evidence="3" type="ORF">BCF33_0458</name>
</gene>
<dbReference type="Pfam" id="PF05239">
    <property type="entry name" value="PRC"/>
    <property type="match status" value="1"/>
</dbReference>
<dbReference type="RefSeq" id="WP_106159313.1">
    <property type="nucleotide sequence ID" value="NZ_PVTT01000001.1"/>
</dbReference>
<dbReference type="AlphaFoldDB" id="A0A2T0X7E6"/>
<evidence type="ECO:0000259" key="2">
    <source>
        <dbReference type="Pfam" id="PF05239"/>
    </source>
</evidence>
<name>A0A2T0X7E6_9RHOB</name>
<dbReference type="EMBL" id="PVTT01000001">
    <property type="protein sequence ID" value="PRY94856.1"/>
    <property type="molecule type" value="Genomic_DNA"/>
</dbReference>
<dbReference type="InterPro" id="IPR011033">
    <property type="entry name" value="PRC_barrel-like_sf"/>
</dbReference>
<reference evidence="3 4" key="1">
    <citation type="submission" date="2018-03" db="EMBL/GenBank/DDBJ databases">
        <title>Genomic Encyclopedia of Archaeal and Bacterial Type Strains, Phase II (KMG-II): from individual species to whole genera.</title>
        <authorList>
            <person name="Goeker M."/>
        </authorList>
    </citation>
    <scope>NUCLEOTIDE SEQUENCE [LARGE SCALE GENOMIC DNA]</scope>
    <source>
        <strain evidence="3 4">DSM 29318</strain>
    </source>
</reference>
<protein>
    <submittedName>
        <fullName evidence="3">PRC-barrel domain protein</fullName>
    </submittedName>
</protein>
<comment type="caution">
    <text evidence="3">The sequence shown here is derived from an EMBL/GenBank/DDBJ whole genome shotgun (WGS) entry which is preliminary data.</text>
</comment>
<evidence type="ECO:0000256" key="1">
    <source>
        <dbReference type="SAM" id="SignalP"/>
    </source>
</evidence>
<dbReference type="Gene3D" id="2.30.30.240">
    <property type="entry name" value="PRC-barrel domain"/>
    <property type="match status" value="1"/>
</dbReference>
<dbReference type="InterPro" id="IPR027275">
    <property type="entry name" value="PRC-brl_dom"/>
</dbReference>
<keyword evidence="4" id="KW-1185">Reference proteome</keyword>
<feature type="signal peptide" evidence="1">
    <location>
        <begin position="1"/>
        <end position="22"/>
    </location>
</feature>
<sequence length="430" mass="46416">MKTKHLLGTVAIATLMSTGAMAQEMIDIDGQQYEALQFQMDGDRRAIDDNGNYIVVMADGTRVPTGAYDIDAEGTPYLIDREFAMADVDAEGNRSFARRTTADAGMGGQFIVEQADPNVTVDVPDPVVSVDQAQPEVTVQQPQPEITVTQTPPRVSVEQQAPVVTVEQDRPVVTVRIPEPVVTIRMPAPDVQVAQGDAEVAVDQPEPVVRFVRPEPQIRIMEAEPQVDVRQAEAQIDVNRTTQADVRIEQADAEVQIQEAGEPQVSVETADAEVNVVDGGDADIQVEQADAQIDLQEEGDPNVIVTDMATSSDNLFVEDEATRLQGYSTFDDALVTDLVGRDVLAADGEDIGEVDNIGLMGDRLVAIVGVGGFLGLGEHDVALPLERFSMVGDDLVVQMSASVLEGLDEYDNDMVEFLPADGRIGDAYIR</sequence>
<evidence type="ECO:0000313" key="3">
    <source>
        <dbReference type="EMBL" id="PRY94856.1"/>
    </source>
</evidence>
<proteinExistence type="predicted"/>
<feature type="chain" id="PRO_5015467963" evidence="1">
    <location>
        <begin position="23"/>
        <end position="430"/>
    </location>
</feature>
<feature type="domain" description="PRC-barrel" evidence="2">
    <location>
        <begin position="334"/>
        <end position="398"/>
    </location>
</feature>
<keyword evidence="1" id="KW-0732">Signal</keyword>